<name>A0A1W0X5C8_HYPEX</name>
<keyword evidence="2" id="KW-1185">Reference proteome</keyword>
<dbReference type="Gene3D" id="3.30.420.10">
    <property type="entry name" value="Ribonuclease H-like superfamily/Ribonuclease H"/>
    <property type="match status" value="1"/>
</dbReference>
<protein>
    <recommendedName>
        <fullName evidence="3">Tc1-like transposase DDE domain-containing protein</fullName>
    </recommendedName>
</protein>
<reference evidence="2" key="1">
    <citation type="submission" date="2017-01" db="EMBL/GenBank/DDBJ databases">
        <title>Comparative genomics of anhydrobiosis in the tardigrade Hypsibius dujardini.</title>
        <authorList>
            <person name="Yoshida Y."/>
            <person name="Koutsovoulos G."/>
            <person name="Laetsch D."/>
            <person name="Stevens L."/>
            <person name="Kumar S."/>
            <person name="Horikawa D."/>
            <person name="Ishino K."/>
            <person name="Komine S."/>
            <person name="Tomita M."/>
            <person name="Blaxter M."/>
            <person name="Arakawa K."/>
        </authorList>
    </citation>
    <scope>NUCLEOTIDE SEQUENCE [LARGE SCALE GENOMIC DNA]</scope>
    <source>
        <strain evidence="2">Z151</strain>
    </source>
</reference>
<accession>A0A1W0X5C8</accession>
<dbReference type="GO" id="GO:0003676">
    <property type="term" value="F:nucleic acid binding"/>
    <property type="evidence" value="ECO:0007669"/>
    <property type="project" value="InterPro"/>
</dbReference>
<sequence length="78" mass="8633">MMCAAGVLYRGATNICFVSPTSKVNSAFFLNNIVKPIVKKDIPRLYPGEEHKVSLHFDSASSHTTPAVYSYLKSKKVK</sequence>
<dbReference type="OrthoDB" id="10232429at2759"/>
<dbReference type="EMBL" id="MTYJ01000016">
    <property type="protein sequence ID" value="OQV22695.1"/>
    <property type="molecule type" value="Genomic_DNA"/>
</dbReference>
<evidence type="ECO:0000313" key="1">
    <source>
        <dbReference type="EMBL" id="OQV22695.1"/>
    </source>
</evidence>
<dbReference type="AlphaFoldDB" id="A0A1W0X5C8"/>
<organism evidence="1 2">
    <name type="scientific">Hypsibius exemplaris</name>
    <name type="common">Freshwater tardigrade</name>
    <dbReference type="NCBI Taxonomy" id="2072580"/>
    <lineage>
        <taxon>Eukaryota</taxon>
        <taxon>Metazoa</taxon>
        <taxon>Ecdysozoa</taxon>
        <taxon>Tardigrada</taxon>
        <taxon>Eutardigrada</taxon>
        <taxon>Parachela</taxon>
        <taxon>Hypsibioidea</taxon>
        <taxon>Hypsibiidae</taxon>
        <taxon>Hypsibius</taxon>
    </lineage>
</organism>
<proteinExistence type="predicted"/>
<gene>
    <name evidence="1" type="ORF">BV898_03524</name>
</gene>
<dbReference type="InterPro" id="IPR036397">
    <property type="entry name" value="RNaseH_sf"/>
</dbReference>
<evidence type="ECO:0008006" key="3">
    <source>
        <dbReference type="Google" id="ProtNLM"/>
    </source>
</evidence>
<comment type="caution">
    <text evidence="1">The sequence shown here is derived from an EMBL/GenBank/DDBJ whole genome shotgun (WGS) entry which is preliminary data.</text>
</comment>
<dbReference type="Proteomes" id="UP000192578">
    <property type="component" value="Unassembled WGS sequence"/>
</dbReference>
<evidence type="ECO:0000313" key="2">
    <source>
        <dbReference type="Proteomes" id="UP000192578"/>
    </source>
</evidence>